<sequence>MPQQHRAHATRQAILSAAAEEFDRAGYAATPLSAILRRSGVTKGAFYFHFPSKESLATALVRAQEAVWPELYQRWVEQGVDPLRMLVGLVDDLARAIATDTVVRAGLRLSCESGLIDNDLPSPYPLWERVLFELFDQAGAGGLLRDGVNPAVAARVVNAALVGARIISCSLNRCTDVTQRTRELWPLVLRGIATDVWFEGWVGESRASSPLYAQ</sequence>
<feature type="DNA-binding region" description="H-T-H motif" evidence="4">
    <location>
        <begin position="31"/>
        <end position="50"/>
    </location>
</feature>
<evidence type="ECO:0000313" key="6">
    <source>
        <dbReference type="EMBL" id="MCP2259418.1"/>
    </source>
</evidence>
<dbReference type="RefSeq" id="WP_253670308.1">
    <property type="nucleotide sequence ID" value="NZ_JAMTCP010000016.1"/>
</dbReference>
<evidence type="ECO:0000256" key="3">
    <source>
        <dbReference type="ARBA" id="ARBA00023163"/>
    </source>
</evidence>
<comment type="caution">
    <text evidence="6">The sequence shown here is derived from an EMBL/GenBank/DDBJ whole genome shotgun (WGS) entry which is preliminary data.</text>
</comment>
<accession>A0ABT1HV92</accession>
<gene>
    <name evidence="6" type="ORF">LX15_003119</name>
</gene>
<dbReference type="EMBL" id="JAMTCP010000016">
    <property type="protein sequence ID" value="MCP2259418.1"/>
    <property type="molecule type" value="Genomic_DNA"/>
</dbReference>
<name>A0ABT1HV92_STRSD</name>
<evidence type="ECO:0000256" key="1">
    <source>
        <dbReference type="ARBA" id="ARBA00023015"/>
    </source>
</evidence>
<dbReference type="PANTHER" id="PTHR30055:SF234">
    <property type="entry name" value="HTH-TYPE TRANSCRIPTIONAL REGULATOR BETI"/>
    <property type="match status" value="1"/>
</dbReference>
<dbReference type="PROSITE" id="PS50977">
    <property type="entry name" value="HTH_TETR_2"/>
    <property type="match status" value="1"/>
</dbReference>
<evidence type="ECO:0000313" key="7">
    <source>
        <dbReference type="Proteomes" id="UP001205311"/>
    </source>
</evidence>
<dbReference type="InterPro" id="IPR009057">
    <property type="entry name" value="Homeodomain-like_sf"/>
</dbReference>
<dbReference type="InterPro" id="IPR001647">
    <property type="entry name" value="HTH_TetR"/>
</dbReference>
<evidence type="ECO:0000256" key="4">
    <source>
        <dbReference type="PROSITE-ProRule" id="PRU00335"/>
    </source>
</evidence>
<proteinExistence type="predicted"/>
<protein>
    <submittedName>
        <fullName evidence="6">Transcriptional regulator, TetR family</fullName>
    </submittedName>
</protein>
<dbReference type="PRINTS" id="PR00455">
    <property type="entry name" value="HTHTETR"/>
</dbReference>
<dbReference type="InterPro" id="IPR054126">
    <property type="entry name" value="CprB_TetR_C"/>
</dbReference>
<keyword evidence="1" id="KW-0805">Transcription regulation</keyword>
<reference evidence="6 7" key="1">
    <citation type="submission" date="2022-06" db="EMBL/GenBank/DDBJ databases">
        <title>Genomic Encyclopedia of Archaeal and Bacterial Type Strains, Phase II (KMG-II): from individual species to whole genera.</title>
        <authorList>
            <person name="Goeker M."/>
        </authorList>
    </citation>
    <scope>NUCLEOTIDE SEQUENCE [LARGE SCALE GENOMIC DNA]</scope>
    <source>
        <strain evidence="6 7">DSM 40477</strain>
    </source>
</reference>
<dbReference type="InterPro" id="IPR047923">
    <property type="entry name" value="ArpA-like"/>
</dbReference>
<dbReference type="InterPro" id="IPR050109">
    <property type="entry name" value="HTH-type_TetR-like_transc_reg"/>
</dbReference>
<dbReference type="Pfam" id="PF21935">
    <property type="entry name" value="TetR_C_45"/>
    <property type="match status" value="1"/>
</dbReference>
<dbReference type="NCBIfam" id="NF041196">
    <property type="entry name" value="ScbR_bind_reg"/>
    <property type="match status" value="1"/>
</dbReference>
<dbReference type="SUPFAM" id="SSF48498">
    <property type="entry name" value="Tetracyclin repressor-like, C-terminal domain"/>
    <property type="match status" value="1"/>
</dbReference>
<evidence type="ECO:0000256" key="2">
    <source>
        <dbReference type="ARBA" id="ARBA00023125"/>
    </source>
</evidence>
<feature type="domain" description="HTH tetR-type" evidence="5">
    <location>
        <begin position="8"/>
        <end position="68"/>
    </location>
</feature>
<dbReference type="Pfam" id="PF00440">
    <property type="entry name" value="TetR_N"/>
    <property type="match status" value="1"/>
</dbReference>
<organism evidence="6 7">
    <name type="scientific">Streptoalloteichus tenebrarius (strain ATCC 17920 / DSM 40477 / JCM 4838 / CBS 697.72 / NBRC 16177 / NCIMB 11028 / NRRL B-12390 / A12253. 1 / ISP 5477)</name>
    <name type="common">Streptomyces tenebrarius</name>
    <dbReference type="NCBI Taxonomy" id="1933"/>
    <lineage>
        <taxon>Bacteria</taxon>
        <taxon>Bacillati</taxon>
        <taxon>Actinomycetota</taxon>
        <taxon>Actinomycetes</taxon>
        <taxon>Pseudonocardiales</taxon>
        <taxon>Pseudonocardiaceae</taxon>
        <taxon>Streptoalloteichus</taxon>
    </lineage>
</organism>
<keyword evidence="2 4" id="KW-0238">DNA-binding</keyword>
<dbReference type="Proteomes" id="UP001205311">
    <property type="component" value="Unassembled WGS sequence"/>
</dbReference>
<keyword evidence="3" id="KW-0804">Transcription</keyword>
<dbReference type="PANTHER" id="PTHR30055">
    <property type="entry name" value="HTH-TYPE TRANSCRIPTIONAL REGULATOR RUTR"/>
    <property type="match status" value="1"/>
</dbReference>
<dbReference type="InterPro" id="IPR036271">
    <property type="entry name" value="Tet_transcr_reg_TetR-rel_C_sf"/>
</dbReference>
<dbReference type="Gene3D" id="1.10.357.10">
    <property type="entry name" value="Tetracycline Repressor, domain 2"/>
    <property type="match status" value="1"/>
</dbReference>
<evidence type="ECO:0000259" key="5">
    <source>
        <dbReference type="PROSITE" id="PS50977"/>
    </source>
</evidence>
<keyword evidence="7" id="KW-1185">Reference proteome</keyword>
<dbReference type="SUPFAM" id="SSF46689">
    <property type="entry name" value="Homeodomain-like"/>
    <property type="match status" value="1"/>
</dbReference>